<reference evidence="3 4" key="1">
    <citation type="submission" date="2016-10" db="EMBL/GenBank/DDBJ databases">
        <authorList>
            <person name="de Groot N.N."/>
        </authorList>
    </citation>
    <scope>NUCLEOTIDE SEQUENCE [LARGE SCALE GENOMIC DNA]</scope>
    <source>
        <strain evidence="3 4">DSM 21650</strain>
    </source>
</reference>
<dbReference type="SUPFAM" id="SSF48179">
    <property type="entry name" value="6-phosphogluconate dehydrogenase C-terminal domain-like"/>
    <property type="match status" value="1"/>
</dbReference>
<evidence type="ECO:0000313" key="3">
    <source>
        <dbReference type="EMBL" id="SDY54330.1"/>
    </source>
</evidence>
<dbReference type="STRING" id="415015.SAMN05660462_00275"/>
<accession>A0A1H3KQH7</accession>
<dbReference type="AlphaFoldDB" id="A0A1H3KQH7"/>
<dbReference type="Gene3D" id="3.40.50.720">
    <property type="entry name" value="NAD(P)-binding Rossmann-like Domain"/>
    <property type="match status" value="1"/>
</dbReference>
<dbReference type="Gene3D" id="1.10.1040.10">
    <property type="entry name" value="N-(1-d-carboxylethyl)-l-norvaline Dehydrogenase, domain 2"/>
    <property type="match status" value="1"/>
</dbReference>
<feature type="domain" description="Phosphogluconate dehydrogenase NAD-binding putative C-terminal" evidence="2">
    <location>
        <begin position="195"/>
        <end position="265"/>
    </location>
</feature>
<protein>
    <submittedName>
        <fullName evidence="3">3-hydroxyisobutyrate dehydrogenase</fullName>
    </submittedName>
</protein>
<evidence type="ECO:0000259" key="2">
    <source>
        <dbReference type="Pfam" id="PF09130"/>
    </source>
</evidence>
<dbReference type="OrthoDB" id="4333at2"/>
<gene>
    <name evidence="3" type="ORF">SAMN05660462_00275</name>
</gene>
<dbReference type="GO" id="GO:0050661">
    <property type="term" value="F:NADP binding"/>
    <property type="evidence" value="ECO:0007669"/>
    <property type="project" value="InterPro"/>
</dbReference>
<organism evidence="3 4">
    <name type="scientific">Proteiniborus ethanoligenes</name>
    <dbReference type="NCBI Taxonomy" id="415015"/>
    <lineage>
        <taxon>Bacteria</taxon>
        <taxon>Bacillati</taxon>
        <taxon>Bacillota</taxon>
        <taxon>Clostridia</taxon>
        <taxon>Eubacteriales</taxon>
        <taxon>Proteiniborus</taxon>
    </lineage>
</organism>
<name>A0A1H3KQH7_9FIRM</name>
<dbReference type="InterPro" id="IPR008927">
    <property type="entry name" value="6-PGluconate_DH-like_C_sf"/>
</dbReference>
<dbReference type="InterPro" id="IPR006115">
    <property type="entry name" value="6PGDH_NADP-bd"/>
</dbReference>
<dbReference type="SUPFAM" id="SSF51735">
    <property type="entry name" value="NAD(P)-binding Rossmann-fold domains"/>
    <property type="match status" value="1"/>
</dbReference>
<dbReference type="Proteomes" id="UP000198625">
    <property type="component" value="Unassembled WGS sequence"/>
</dbReference>
<dbReference type="Pfam" id="PF03446">
    <property type="entry name" value="NAD_binding_2"/>
    <property type="match status" value="1"/>
</dbReference>
<sequence>MENLITFIGFGEAAFHIANGLKSEGLMNIVAYDINQNDEKRGEIIRKRAEEAGITLADTLEEAYSSAKFIASLTSSKVAYEVAELIIPNLLPGQVFVDMNSAAPVLKSDIGNIPHAEGVLVCDAAVMSTVPGSGHKVPIFLSGEGANAFHDSLKEYGMNLTNLNAPIGGSSAIKMFRSVFMKGLPQLMIESMIPAAKFGALDALVESLNETIVGKTIEDLANVFIARTVVHAERRAKEMTDVVSTLESMGIDASMSKSTKEKLEQLAAMNLVDVIGPKGDMEFREAIKLLLVQGEISNE</sequence>
<dbReference type="Pfam" id="PF09130">
    <property type="entry name" value="DUF1932"/>
    <property type="match status" value="1"/>
</dbReference>
<proteinExistence type="predicted"/>
<evidence type="ECO:0000313" key="4">
    <source>
        <dbReference type="Proteomes" id="UP000198625"/>
    </source>
</evidence>
<dbReference type="RefSeq" id="WP_091726167.1">
    <property type="nucleotide sequence ID" value="NZ_FNQE01000002.1"/>
</dbReference>
<dbReference type="InterPro" id="IPR036291">
    <property type="entry name" value="NAD(P)-bd_dom_sf"/>
</dbReference>
<keyword evidence="4" id="KW-1185">Reference proteome</keyword>
<feature type="domain" description="6-phosphogluconate dehydrogenase NADP-binding" evidence="1">
    <location>
        <begin position="5"/>
        <end position="143"/>
    </location>
</feature>
<dbReference type="InterPro" id="IPR013328">
    <property type="entry name" value="6PGD_dom2"/>
</dbReference>
<dbReference type="InterPro" id="IPR015814">
    <property type="entry name" value="Pgluconate_DH_NAD-bd_C"/>
</dbReference>
<dbReference type="EMBL" id="FNQE01000002">
    <property type="protein sequence ID" value="SDY54330.1"/>
    <property type="molecule type" value="Genomic_DNA"/>
</dbReference>
<evidence type="ECO:0000259" key="1">
    <source>
        <dbReference type="Pfam" id="PF03446"/>
    </source>
</evidence>